<dbReference type="InterPro" id="IPR023346">
    <property type="entry name" value="Lysozyme-like_dom_sf"/>
</dbReference>
<dbReference type="OrthoDB" id="9091992at2"/>
<dbReference type="Pfam" id="PF00959">
    <property type="entry name" value="Phage_lysozyme"/>
    <property type="match status" value="1"/>
</dbReference>
<dbReference type="GO" id="GO:0031640">
    <property type="term" value="P:killing of cells of another organism"/>
    <property type="evidence" value="ECO:0007669"/>
    <property type="project" value="UniProtKB-KW"/>
</dbReference>
<evidence type="ECO:0000313" key="4">
    <source>
        <dbReference type="EMBL" id="SEJ55723.1"/>
    </source>
</evidence>
<dbReference type="GO" id="GO:0016998">
    <property type="term" value="P:cell wall macromolecule catabolic process"/>
    <property type="evidence" value="ECO:0007669"/>
    <property type="project" value="InterPro"/>
</dbReference>
<dbReference type="RefSeq" id="WP_091336781.1">
    <property type="nucleotide sequence ID" value="NZ_FNYC01000012.1"/>
</dbReference>
<keyword evidence="3" id="KW-0378">Hydrolase</keyword>
<dbReference type="InterPro" id="IPR023347">
    <property type="entry name" value="Lysozyme_dom_sf"/>
</dbReference>
<dbReference type="Proteomes" id="UP000199420">
    <property type="component" value="Unassembled WGS sequence"/>
</dbReference>
<dbReference type="PANTHER" id="PTHR37406:SF1">
    <property type="entry name" value="T4-TYPE LYSOZYME 1-RELATED"/>
    <property type="match status" value="1"/>
</dbReference>
<name>A0A1H6ZQF9_9GAMM</name>
<dbReference type="InterPro" id="IPR052619">
    <property type="entry name" value="Phage_lysozyme-like"/>
</dbReference>
<proteinExistence type="inferred from homology"/>
<dbReference type="SUPFAM" id="SSF53955">
    <property type="entry name" value="Lysozyme-like"/>
    <property type="match status" value="1"/>
</dbReference>
<sequence>MTDLHPLIDRLKGEEGLRLCVYDDATGAYIRPGSRVVGNPTIGIGTNIGPGAGITETEAEYLLWNRLVLAGADAATLPGWANLSDPRRLVLADMVFNMGIKAVKGFTGMLAAIGAGDYDSAATRMLDSLWARQVGQRATNLAQIMRTGVWV</sequence>
<comment type="similarity">
    <text evidence="3">Belongs to the glycosyl hydrolase 24 family.</text>
</comment>
<dbReference type="GO" id="GO:0009253">
    <property type="term" value="P:peptidoglycan catabolic process"/>
    <property type="evidence" value="ECO:0007669"/>
    <property type="project" value="InterPro"/>
</dbReference>
<dbReference type="STRING" id="529704.SAMN02927913_2181"/>
<dbReference type="EC" id="3.2.1.17" evidence="3"/>
<dbReference type="PANTHER" id="PTHR37406">
    <property type="entry name" value="T4-TYPE LYSOZYME 1-RELATED"/>
    <property type="match status" value="1"/>
</dbReference>
<organism evidence="4 5">
    <name type="scientific">Frateuria terrea</name>
    <dbReference type="NCBI Taxonomy" id="529704"/>
    <lineage>
        <taxon>Bacteria</taxon>
        <taxon>Pseudomonadati</taxon>
        <taxon>Pseudomonadota</taxon>
        <taxon>Gammaproteobacteria</taxon>
        <taxon>Lysobacterales</taxon>
        <taxon>Rhodanobacteraceae</taxon>
        <taxon>Frateuria</taxon>
    </lineage>
</organism>
<evidence type="ECO:0000313" key="5">
    <source>
        <dbReference type="Proteomes" id="UP000199420"/>
    </source>
</evidence>
<dbReference type="GO" id="GO:0003796">
    <property type="term" value="F:lysozyme activity"/>
    <property type="evidence" value="ECO:0007669"/>
    <property type="project" value="UniProtKB-EC"/>
</dbReference>
<accession>A0A1H6ZQF9</accession>
<keyword evidence="3" id="KW-0326">Glycosidase</keyword>
<dbReference type="InterPro" id="IPR002196">
    <property type="entry name" value="Glyco_hydro_24"/>
</dbReference>
<keyword evidence="5" id="KW-1185">Reference proteome</keyword>
<evidence type="ECO:0000256" key="1">
    <source>
        <dbReference type="ARBA" id="ARBA00022529"/>
    </source>
</evidence>
<protein>
    <recommendedName>
        <fullName evidence="3">Lysozyme</fullName>
        <ecNumber evidence="3">3.2.1.17</ecNumber>
    </recommendedName>
</protein>
<gene>
    <name evidence="4" type="ORF">SAMN04487997_0208</name>
</gene>
<keyword evidence="2 3" id="KW-0081">Bacteriolytic enzyme</keyword>
<dbReference type="Gene3D" id="1.10.530.40">
    <property type="match status" value="1"/>
</dbReference>
<reference evidence="4 5" key="1">
    <citation type="submission" date="2016-10" db="EMBL/GenBank/DDBJ databases">
        <authorList>
            <person name="de Groot N.N."/>
        </authorList>
    </citation>
    <scope>NUCLEOTIDE SEQUENCE [LARGE SCALE GENOMIC DNA]</scope>
    <source>
        <strain evidence="4 5">DSM 26515</strain>
    </source>
</reference>
<evidence type="ECO:0000256" key="3">
    <source>
        <dbReference type="RuleBase" id="RU003788"/>
    </source>
</evidence>
<comment type="catalytic activity">
    <reaction evidence="3">
        <text>Hydrolysis of (1-&gt;4)-beta-linkages between N-acetylmuramic acid and N-acetyl-D-glucosamine residues in a peptidoglycan and between N-acetyl-D-glucosamine residues in chitodextrins.</text>
        <dbReference type="EC" id="3.2.1.17"/>
    </reaction>
</comment>
<dbReference type="AlphaFoldDB" id="A0A1H6ZQF9"/>
<evidence type="ECO:0000256" key="2">
    <source>
        <dbReference type="ARBA" id="ARBA00022638"/>
    </source>
</evidence>
<keyword evidence="1 3" id="KW-0929">Antimicrobial</keyword>
<dbReference type="EMBL" id="FNYC01000012">
    <property type="protein sequence ID" value="SEJ55723.1"/>
    <property type="molecule type" value="Genomic_DNA"/>
</dbReference>
<dbReference type="GO" id="GO:0042742">
    <property type="term" value="P:defense response to bacterium"/>
    <property type="evidence" value="ECO:0007669"/>
    <property type="project" value="UniProtKB-KW"/>
</dbReference>